<proteinExistence type="predicted"/>
<protein>
    <submittedName>
        <fullName evidence="1">Uncharacterized protein</fullName>
    </submittedName>
</protein>
<organism evidence="1 2">
    <name type="scientific">Phytophthora infestans (strain T30-4)</name>
    <name type="common">Potato late blight agent</name>
    <dbReference type="NCBI Taxonomy" id="403677"/>
    <lineage>
        <taxon>Eukaryota</taxon>
        <taxon>Sar</taxon>
        <taxon>Stramenopiles</taxon>
        <taxon>Oomycota</taxon>
        <taxon>Peronosporomycetes</taxon>
        <taxon>Peronosporales</taxon>
        <taxon>Peronosporaceae</taxon>
        <taxon>Phytophthora</taxon>
    </lineage>
</organism>
<evidence type="ECO:0000313" key="1">
    <source>
        <dbReference type="EMBL" id="EEY62217.1"/>
    </source>
</evidence>
<dbReference type="Proteomes" id="UP000006643">
    <property type="component" value="Unassembled WGS sequence"/>
</dbReference>
<dbReference type="OrthoDB" id="166455at2759"/>
<dbReference type="RefSeq" id="XP_002899248.1">
    <property type="nucleotide sequence ID" value="XM_002899202.1"/>
</dbReference>
<dbReference type="HOGENOM" id="CLU_2101708_0_0_1"/>
<name>D0NNP6_PHYIT</name>
<dbReference type="InParanoid" id="D0NNP6"/>
<dbReference type="EMBL" id="DS028149">
    <property type="protein sequence ID" value="EEY62217.1"/>
    <property type="molecule type" value="Genomic_DNA"/>
</dbReference>
<dbReference type="KEGG" id="pif:PITG_14129"/>
<dbReference type="GeneID" id="9468574"/>
<keyword evidence="2" id="KW-1185">Reference proteome</keyword>
<dbReference type="VEuPathDB" id="FungiDB:PITG_14129"/>
<evidence type="ECO:0000313" key="2">
    <source>
        <dbReference type="Proteomes" id="UP000006643"/>
    </source>
</evidence>
<gene>
    <name evidence="1" type="ORF">PITG_14129</name>
</gene>
<sequence>MEAEFMAASGMATELLGVRELFGDLKIECVKPMTLRCDNQTALKHLDGENSSAKAEHIDTRGDQKNNLQHTDHAAGLNGPFTIASVRSEGILVIDEGNYTEKIHVGRIKLFQQEQF</sequence>
<dbReference type="AlphaFoldDB" id="D0NNP6"/>
<accession>D0NNP6</accession>
<reference evidence="2" key="1">
    <citation type="journal article" date="2009" name="Nature">
        <title>Genome sequence and analysis of the Irish potato famine pathogen Phytophthora infestans.</title>
        <authorList>
            <consortium name="The Broad Institute Genome Sequencing Platform"/>
            <person name="Haas B.J."/>
            <person name="Kamoun S."/>
            <person name="Zody M.C."/>
            <person name="Jiang R.H."/>
            <person name="Handsaker R.E."/>
            <person name="Cano L.M."/>
            <person name="Grabherr M."/>
            <person name="Kodira C.D."/>
            <person name="Raffaele S."/>
            <person name="Torto-Alalibo T."/>
            <person name="Bozkurt T.O."/>
            <person name="Ah-Fong A.M."/>
            <person name="Alvarado L."/>
            <person name="Anderson V.L."/>
            <person name="Armstrong M.R."/>
            <person name="Avrova A."/>
            <person name="Baxter L."/>
            <person name="Beynon J."/>
            <person name="Boevink P.C."/>
            <person name="Bollmann S.R."/>
            <person name="Bos J.I."/>
            <person name="Bulone V."/>
            <person name="Cai G."/>
            <person name="Cakir C."/>
            <person name="Carrington J.C."/>
            <person name="Chawner M."/>
            <person name="Conti L."/>
            <person name="Costanzo S."/>
            <person name="Ewan R."/>
            <person name="Fahlgren N."/>
            <person name="Fischbach M.A."/>
            <person name="Fugelstad J."/>
            <person name="Gilroy E.M."/>
            <person name="Gnerre S."/>
            <person name="Green P.J."/>
            <person name="Grenville-Briggs L.J."/>
            <person name="Griffith J."/>
            <person name="Grunwald N.J."/>
            <person name="Horn K."/>
            <person name="Horner N.R."/>
            <person name="Hu C.H."/>
            <person name="Huitema E."/>
            <person name="Jeong D.H."/>
            <person name="Jones A.M."/>
            <person name="Jones J.D."/>
            <person name="Jones R.W."/>
            <person name="Karlsson E.K."/>
            <person name="Kunjeti S.G."/>
            <person name="Lamour K."/>
            <person name="Liu Z."/>
            <person name="Ma L."/>
            <person name="Maclean D."/>
            <person name="Chibucos M.C."/>
            <person name="McDonald H."/>
            <person name="McWalters J."/>
            <person name="Meijer H.J."/>
            <person name="Morgan W."/>
            <person name="Morris P.F."/>
            <person name="Munro C.A."/>
            <person name="O'Neill K."/>
            <person name="Ospina-Giraldo M."/>
            <person name="Pinzon A."/>
            <person name="Pritchard L."/>
            <person name="Ramsahoye B."/>
            <person name="Ren Q."/>
            <person name="Restrepo S."/>
            <person name="Roy S."/>
            <person name="Sadanandom A."/>
            <person name="Savidor A."/>
            <person name="Schornack S."/>
            <person name="Schwartz D.C."/>
            <person name="Schumann U.D."/>
            <person name="Schwessinger B."/>
            <person name="Seyer L."/>
            <person name="Sharpe T."/>
            <person name="Silvar C."/>
            <person name="Song J."/>
            <person name="Studholme D.J."/>
            <person name="Sykes S."/>
            <person name="Thines M."/>
            <person name="van de Vondervoort P.J."/>
            <person name="Phuntumart V."/>
            <person name="Wawra S."/>
            <person name="Weide R."/>
            <person name="Win J."/>
            <person name="Young C."/>
            <person name="Zhou S."/>
            <person name="Fry W."/>
            <person name="Meyers B.C."/>
            <person name="van West P."/>
            <person name="Ristaino J."/>
            <person name="Govers F."/>
            <person name="Birch P.R."/>
            <person name="Whisson S.C."/>
            <person name="Judelson H.S."/>
            <person name="Nusbaum C."/>
        </authorList>
    </citation>
    <scope>NUCLEOTIDE SEQUENCE [LARGE SCALE GENOMIC DNA]</scope>
    <source>
        <strain evidence="2">T30-4</strain>
    </source>
</reference>